<comment type="caution">
    <text evidence="5">The sequence shown here is derived from an EMBL/GenBank/DDBJ whole genome shotgun (WGS) entry which is preliminary data.</text>
</comment>
<evidence type="ECO:0000259" key="4">
    <source>
        <dbReference type="Pfam" id="PF13249"/>
    </source>
</evidence>
<proteinExistence type="predicted"/>
<feature type="domain" description="Squalene cyclase N-terminal" evidence="4">
    <location>
        <begin position="38"/>
        <end position="331"/>
    </location>
</feature>
<dbReference type="PROSITE" id="PS51257">
    <property type="entry name" value="PROKAR_LIPOPROTEIN"/>
    <property type="match status" value="1"/>
</dbReference>
<dbReference type="EMBL" id="BLKC01000018">
    <property type="protein sequence ID" value="GFF32292.1"/>
    <property type="molecule type" value="Genomic_DNA"/>
</dbReference>
<dbReference type="GO" id="GO:0016104">
    <property type="term" value="P:triterpenoid biosynthetic process"/>
    <property type="evidence" value="ECO:0007669"/>
    <property type="project" value="InterPro"/>
</dbReference>
<dbReference type="Gene3D" id="1.50.10.20">
    <property type="match status" value="2"/>
</dbReference>
<dbReference type="InterPro" id="IPR018333">
    <property type="entry name" value="Squalene_cyclase"/>
</dbReference>
<dbReference type="SUPFAM" id="SSF48239">
    <property type="entry name" value="Terpenoid cyclases/Protein prenyltransferases"/>
    <property type="match status" value="2"/>
</dbReference>
<dbReference type="Pfam" id="PF13243">
    <property type="entry name" value="SQHop_cyclase_C"/>
    <property type="match status" value="1"/>
</dbReference>
<sequence length="681" mass="75926">MSRTAELGMQLTALAGCHPEQYCLLSDANRALRLSVQYSKLRRNPGGNWRGETRTDDIATTAEHILMHQALGISLDTDRDAFISWLYSIQNLDGSWGINPGDHDKLSVTVEVYLALRILGVSRKDPQMRTSQSFILAAGGIRNVCFITRIHLAMFGLYPWNAVQSLLPEFIFLPQHFLSSVCCWPATDRTALIPLLILCHHRPIFPLPSQECPASALLNELWCKPQEPQEKAFCGALPTRTCRDIAIASTSTDLIVHFLNSLEYIFPLRRYALDRSVGFVLETVREMVGTGHRSRPLHMAMLALKLEGYPVHSHPLRTGLDYLGHFVYEDDNGKRVLSGNTTFRDSSLMITGLGDAGIADDTPWFRKSLQWLQHCLLPDGNNDTSKTFDTRIFRVDNVAAAIYAVIRQDPLMVGSAFVSNALKWLLKRQNADGGWTSICCSDYHTSPDTLALQSTPDVTGHVLETFGLILTLSRRNEILARQGILIDHVASACQTAIHYLSLIQQPCGAWFGCCIRHHIYATSAVLRALAYFIGVKDRNRWAERDDSINDDVCQAIHWLQRVRNPDGGWGDISWREKGGKSTASQTALALLALLPYLSPMESVLRKGVEYLVQTQTKTLVGGATWTEDQSTRAGSSACTYITSSYTSHCFPMMAIGRYAQALRQYECGGEPIFSGRAENVQ</sequence>
<evidence type="ECO:0000259" key="2">
    <source>
        <dbReference type="Pfam" id="PF00432"/>
    </source>
</evidence>
<evidence type="ECO:0000256" key="1">
    <source>
        <dbReference type="ARBA" id="ARBA00022737"/>
    </source>
</evidence>
<dbReference type="GO" id="GO:0016866">
    <property type="term" value="F:intramolecular transferase activity"/>
    <property type="evidence" value="ECO:0007669"/>
    <property type="project" value="InterPro"/>
</dbReference>
<dbReference type="InterPro" id="IPR032697">
    <property type="entry name" value="SQ_cyclase_N"/>
</dbReference>
<dbReference type="Proteomes" id="UP000465221">
    <property type="component" value="Unassembled WGS sequence"/>
</dbReference>
<name>A0A8H3NEB0_9EURO</name>
<feature type="domain" description="Squalene cyclase C-terminal" evidence="3">
    <location>
        <begin position="477"/>
        <end position="659"/>
    </location>
</feature>
<protein>
    <submittedName>
        <fullName evidence="5">Squalene--hopene cyclase</fullName>
    </submittedName>
</protein>
<dbReference type="InterPro" id="IPR008930">
    <property type="entry name" value="Terpenoid_cyclase/PrenylTrfase"/>
</dbReference>
<keyword evidence="1" id="KW-0677">Repeat</keyword>
<dbReference type="GO" id="GO:0005811">
    <property type="term" value="C:lipid droplet"/>
    <property type="evidence" value="ECO:0007669"/>
    <property type="project" value="InterPro"/>
</dbReference>
<reference evidence="5 6" key="1">
    <citation type="submission" date="2020-01" db="EMBL/GenBank/DDBJ databases">
        <title>Draft genome sequence of Aspergillus udagawae IFM 46972.</title>
        <authorList>
            <person name="Takahashi H."/>
            <person name="Yaguchi T."/>
        </authorList>
    </citation>
    <scope>NUCLEOTIDE SEQUENCE [LARGE SCALE GENOMIC DNA]</scope>
    <source>
        <strain evidence="5 6">IFM 46972</strain>
    </source>
</reference>
<organism evidence="5 6">
    <name type="scientific">Aspergillus udagawae</name>
    <dbReference type="NCBI Taxonomy" id="91492"/>
    <lineage>
        <taxon>Eukaryota</taxon>
        <taxon>Fungi</taxon>
        <taxon>Dikarya</taxon>
        <taxon>Ascomycota</taxon>
        <taxon>Pezizomycotina</taxon>
        <taxon>Eurotiomycetes</taxon>
        <taxon>Eurotiomycetidae</taxon>
        <taxon>Eurotiales</taxon>
        <taxon>Aspergillaceae</taxon>
        <taxon>Aspergillus</taxon>
        <taxon>Aspergillus subgen. Fumigati</taxon>
    </lineage>
</organism>
<accession>A0A8H3NEB0</accession>
<dbReference type="InterPro" id="IPR001330">
    <property type="entry name" value="Prenyltrans"/>
</dbReference>
<evidence type="ECO:0000313" key="6">
    <source>
        <dbReference type="Proteomes" id="UP000465221"/>
    </source>
</evidence>
<gene>
    <name evidence="5" type="ORF">IFM46972_03506</name>
</gene>
<dbReference type="PANTHER" id="PTHR11764:SF82">
    <property type="entry name" value="TERPENE CYCLASE_MUTASE FAMILY MEMBER"/>
    <property type="match status" value="1"/>
</dbReference>
<dbReference type="PANTHER" id="PTHR11764">
    <property type="entry name" value="TERPENE CYCLASE/MUTASE FAMILY MEMBER"/>
    <property type="match status" value="1"/>
</dbReference>
<dbReference type="InterPro" id="IPR032696">
    <property type="entry name" value="SQ_cyclase_C"/>
</dbReference>
<dbReference type="Pfam" id="PF13249">
    <property type="entry name" value="SQHop_cyclase_N"/>
    <property type="match status" value="1"/>
</dbReference>
<feature type="domain" description="Prenyltransferase alpha-alpha toroid" evidence="2">
    <location>
        <begin position="366"/>
        <end position="444"/>
    </location>
</feature>
<evidence type="ECO:0000313" key="5">
    <source>
        <dbReference type="EMBL" id="GFF32292.1"/>
    </source>
</evidence>
<dbReference type="Pfam" id="PF00432">
    <property type="entry name" value="Prenyltrans"/>
    <property type="match status" value="1"/>
</dbReference>
<evidence type="ECO:0000259" key="3">
    <source>
        <dbReference type="Pfam" id="PF13243"/>
    </source>
</evidence>
<dbReference type="AlphaFoldDB" id="A0A8H3NEB0"/>